<dbReference type="PANTHER" id="PTHR45188:SF2">
    <property type="entry name" value="DNAJ HOMOLOG SUBFAMILY C MEMBER 7"/>
    <property type="match status" value="1"/>
</dbReference>
<dbReference type="OrthoDB" id="765884at2759"/>
<dbReference type="PROSITE" id="PS00636">
    <property type="entry name" value="DNAJ_1"/>
    <property type="match status" value="1"/>
</dbReference>
<dbReference type="AlphaFoldDB" id="D7FNP6"/>
<dbReference type="STRING" id="2880.D7FNP6"/>
<name>D7FNP6_ECTSI</name>
<keyword evidence="1" id="KW-0677">Repeat</keyword>
<dbReference type="SUPFAM" id="SSF48452">
    <property type="entry name" value="TPR-like"/>
    <property type="match status" value="1"/>
</dbReference>
<dbReference type="Pfam" id="PF13181">
    <property type="entry name" value="TPR_8"/>
    <property type="match status" value="1"/>
</dbReference>
<feature type="repeat" description="TPR" evidence="3">
    <location>
        <begin position="238"/>
        <end position="271"/>
    </location>
</feature>
<evidence type="ECO:0000256" key="2">
    <source>
        <dbReference type="ARBA" id="ARBA00022803"/>
    </source>
</evidence>
<dbReference type="PROSITE" id="PS50076">
    <property type="entry name" value="DNAJ_2"/>
    <property type="match status" value="1"/>
</dbReference>
<dbReference type="InParanoid" id="D7FNP6"/>
<dbReference type="SMART" id="SM00271">
    <property type="entry name" value="DnaJ"/>
    <property type="match status" value="1"/>
</dbReference>
<gene>
    <name evidence="6" type="ORF">Esi_0018_0164</name>
</gene>
<dbReference type="InterPro" id="IPR018253">
    <property type="entry name" value="DnaJ_domain_CS"/>
</dbReference>
<dbReference type="SUPFAM" id="SSF46565">
    <property type="entry name" value="Chaperone J-domain"/>
    <property type="match status" value="1"/>
</dbReference>
<dbReference type="PROSITE" id="PS50005">
    <property type="entry name" value="TPR"/>
    <property type="match status" value="3"/>
</dbReference>
<keyword evidence="6" id="KW-0346">Stress response</keyword>
<dbReference type="Pfam" id="PF14559">
    <property type="entry name" value="TPR_19"/>
    <property type="match status" value="1"/>
</dbReference>
<evidence type="ECO:0000259" key="5">
    <source>
        <dbReference type="PROSITE" id="PS50076"/>
    </source>
</evidence>
<dbReference type="Gene3D" id="1.10.287.110">
    <property type="entry name" value="DnaJ domain"/>
    <property type="match status" value="1"/>
</dbReference>
<reference evidence="6 7" key="1">
    <citation type="journal article" date="2010" name="Nature">
        <title>The Ectocarpus genome and the independent evolution of multicellularity in brown algae.</title>
        <authorList>
            <person name="Cock J.M."/>
            <person name="Sterck L."/>
            <person name="Rouze P."/>
            <person name="Scornet D."/>
            <person name="Allen A.E."/>
            <person name="Amoutzias G."/>
            <person name="Anthouard V."/>
            <person name="Artiguenave F."/>
            <person name="Aury J.M."/>
            <person name="Badger J.H."/>
            <person name="Beszteri B."/>
            <person name="Billiau K."/>
            <person name="Bonnet E."/>
            <person name="Bothwell J.H."/>
            <person name="Bowler C."/>
            <person name="Boyen C."/>
            <person name="Brownlee C."/>
            <person name="Carrano C.J."/>
            <person name="Charrier B."/>
            <person name="Cho G.Y."/>
            <person name="Coelho S.M."/>
            <person name="Collen J."/>
            <person name="Corre E."/>
            <person name="Da Silva C."/>
            <person name="Delage L."/>
            <person name="Delaroque N."/>
            <person name="Dittami S.M."/>
            <person name="Doulbeau S."/>
            <person name="Elias M."/>
            <person name="Farnham G."/>
            <person name="Gachon C.M."/>
            <person name="Gschloessl B."/>
            <person name="Heesch S."/>
            <person name="Jabbari K."/>
            <person name="Jubin C."/>
            <person name="Kawai H."/>
            <person name="Kimura K."/>
            <person name="Kloareg B."/>
            <person name="Kupper F.C."/>
            <person name="Lang D."/>
            <person name="Le Bail A."/>
            <person name="Leblanc C."/>
            <person name="Lerouge P."/>
            <person name="Lohr M."/>
            <person name="Lopez P.J."/>
            <person name="Martens C."/>
            <person name="Maumus F."/>
            <person name="Michel G."/>
            <person name="Miranda-Saavedra D."/>
            <person name="Morales J."/>
            <person name="Moreau H."/>
            <person name="Motomura T."/>
            <person name="Nagasato C."/>
            <person name="Napoli C.A."/>
            <person name="Nelson D.R."/>
            <person name="Nyvall-Collen P."/>
            <person name="Peters A.F."/>
            <person name="Pommier C."/>
            <person name="Potin P."/>
            <person name="Poulain J."/>
            <person name="Quesneville H."/>
            <person name="Read B."/>
            <person name="Rensing S.A."/>
            <person name="Ritter A."/>
            <person name="Rousvoal S."/>
            <person name="Samanta M."/>
            <person name="Samson G."/>
            <person name="Schroeder D.C."/>
            <person name="Segurens B."/>
            <person name="Strittmatter M."/>
            <person name="Tonon T."/>
            <person name="Tregear J.W."/>
            <person name="Valentin K."/>
            <person name="von Dassow P."/>
            <person name="Yamagishi T."/>
            <person name="Van de Peer Y."/>
            <person name="Wincker P."/>
        </authorList>
    </citation>
    <scope>NUCLEOTIDE SEQUENCE [LARGE SCALE GENOMIC DNA]</scope>
    <source>
        <strain evidence="7">Ec32 / CCAP1310/4</strain>
    </source>
</reference>
<dbReference type="OMA" id="KLYMNRA"/>
<keyword evidence="2 3" id="KW-0802">TPR repeat</keyword>
<dbReference type="EMBL" id="FN648291">
    <property type="protein sequence ID" value="CBJ26057.1"/>
    <property type="molecule type" value="Genomic_DNA"/>
</dbReference>
<dbReference type="PANTHER" id="PTHR45188">
    <property type="entry name" value="DNAJ PROTEIN P58IPK HOMOLOG"/>
    <property type="match status" value="1"/>
</dbReference>
<evidence type="ECO:0000256" key="1">
    <source>
        <dbReference type="ARBA" id="ARBA00022737"/>
    </source>
</evidence>
<feature type="repeat" description="TPR" evidence="3">
    <location>
        <begin position="124"/>
        <end position="157"/>
    </location>
</feature>
<evidence type="ECO:0000313" key="6">
    <source>
        <dbReference type="EMBL" id="CBJ26057.1"/>
    </source>
</evidence>
<feature type="compositionally biased region" description="Acidic residues" evidence="4">
    <location>
        <begin position="7"/>
        <end position="21"/>
    </location>
</feature>
<dbReference type="PRINTS" id="PR00625">
    <property type="entry name" value="JDOMAIN"/>
</dbReference>
<dbReference type="CDD" id="cd06257">
    <property type="entry name" value="DnaJ"/>
    <property type="match status" value="1"/>
</dbReference>
<feature type="domain" description="J" evidence="5">
    <location>
        <begin position="415"/>
        <end position="485"/>
    </location>
</feature>
<dbReference type="Pfam" id="PF13432">
    <property type="entry name" value="TPR_16"/>
    <property type="match status" value="1"/>
</dbReference>
<feature type="region of interest" description="Disordered" evidence="4">
    <location>
        <begin position="1"/>
        <end position="21"/>
    </location>
</feature>
<dbReference type="InterPro" id="IPR011990">
    <property type="entry name" value="TPR-like_helical_dom_sf"/>
</dbReference>
<dbReference type="InterPro" id="IPR019734">
    <property type="entry name" value="TPR_rpt"/>
</dbReference>
<evidence type="ECO:0000256" key="3">
    <source>
        <dbReference type="PROSITE-ProRule" id="PRU00339"/>
    </source>
</evidence>
<dbReference type="Proteomes" id="UP000002630">
    <property type="component" value="Linkage Group LG02"/>
</dbReference>
<accession>D7FNP6</accession>
<feature type="repeat" description="TPR" evidence="3">
    <location>
        <begin position="322"/>
        <end position="355"/>
    </location>
</feature>
<dbReference type="eggNOG" id="KOG0550">
    <property type="taxonomic scope" value="Eukaryota"/>
</dbReference>
<dbReference type="Gene3D" id="1.25.40.10">
    <property type="entry name" value="Tetratricopeptide repeat domain"/>
    <property type="match status" value="3"/>
</dbReference>
<dbReference type="InterPro" id="IPR036869">
    <property type="entry name" value="J_dom_sf"/>
</dbReference>
<proteinExistence type="predicted"/>
<dbReference type="InterPro" id="IPR001623">
    <property type="entry name" value="DnaJ_domain"/>
</dbReference>
<dbReference type="Pfam" id="PF00226">
    <property type="entry name" value="DnaJ"/>
    <property type="match status" value="1"/>
</dbReference>
<dbReference type="EMBL" id="FN649727">
    <property type="protein sequence ID" value="CBJ26057.1"/>
    <property type="molecule type" value="Genomic_DNA"/>
</dbReference>
<evidence type="ECO:0000256" key="4">
    <source>
        <dbReference type="SAM" id="MobiDB-lite"/>
    </source>
</evidence>
<organism evidence="6 7">
    <name type="scientific">Ectocarpus siliculosus</name>
    <name type="common">Brown alga</name>
    <name type="synonym">Conferva siliculosa</name>
    <dbReference type="NCBI Taxonomy" id="2880"/>
    <lineage>
        <taxon>Eukaryota</taxon>
        <taxon>Sar</taxon>
        <taxon>Stramenopiles</taxon>
        <taxon>Ochrophyta</taxon>
        <taxon>PX clade</taxon>
        <taxon>Phaeophyceae</taxon>
        <taxon>Ectocarpales</taxon>
        <taxon>Ectocarpaceae</taxon>
        <taxon>Ectocarpus</taxon>
    </lineage>
</organism>
<dbReference type="SMART" id="SM00028">
    <property type="entry name" value="TPR"/>
    <property type="match status" value="7"/>
</dbReference>
<evidence type="ECO:0000313" key="7">
    <source>
        <dbReference type="Proteomes" id="UP000002630"/>
    </source>
</evidence>
<protein>
    <submittedName>
        <fullName evidence="6">Heat shock protein 40 like protein</fullName>
    </submittedName>
</protein>
<sequence length="543" mass="59703">MATEGDYVPDSDDEMGDSSEDEINVVLTPQEWKSKAGDLYKAKDYRGAIAVYTQGIEACLQQREEQGGGANGGNGGGEKPEEAFDAVAVAALYGNRAASYVMILGYEQAILDCDRAVELNPKFANAIFRKAMALKKLGRFKESLSALQQGLLVDPNNADQIKEKTNTEMCVRKVHRATDSLAQGKPARAASILEECLVKAPQSRELKLIKVECLMGMGKHEEAYAMSSTLIRNSQNNSKLLITRARCLYLMGNLDSAIKHLQEAARQDPDNSEYRGLIKKYKLMESTKEAGNKAFKANDLEGAIRSWGEALTVDKTNKSFNSKLYCNRAAAYAKLSKHQEAVAEASRALSDDPTYTKAYERRATSLYDMGGVENLEAACRDYEKLMDMIPDEKQREIQGKIRKTKAAVKQAKRKDYYKLLGVSRSADDAEIKKAYRKAALKYHPDRQSSKTDEEKEQAGKVFRDIAEAYEVLSDPTKKGRYDSGVDLEDLDNPHAGHGQGHGGMEIDPSMLFHMFMQQGGGGMGGGRRGGGGGGMGGMPFHFG</sequence>
<keyword evidence="7" id="KW-1185">Reference proteome</keyword>